<dbReference type="Proteomes" id="UP000054928">
    <property type="component" value="Unassembled WGS sequence"/>
</dbReference>
<proteinExistence type="predicted"/>
<dbReference type="RefSeq" id="XP_024582192.1">
    <property type="nucleotide sequence ID" value="XM_024716610.1"/>
</dbReference>
<organism evidence="1 2">
    <name type="scientific">Plasmopara halstedii</name>
    <name type="common">Downy mildew of sunflower</name>
    <dbReference type="NCBI Taxonomy" id="4781"/>
    <lineage>
        <taxon>Eukaryota</taxon>
        <taxon>Sar</taxon>
        <taxon>Stramenopiles</taxon>
        <taxon>Oomycota</taxon>
        <taxon>Peronosporomycetes</taxon>
        <taxon>Peronosporales</taxon>
        <taxon>Peronosporaceae</taxon>
        <taxon>Plasmopara</taxon>
    </lineage>
</organism>
<evidence type="ECO:0000313" key="2">
    <source>
        <dbReference type="Proteomes" id="UP000054928"/>
    </source>
</evidence>
<evidence type="ECO:0000313" key="1">
    <source>
        <dbReference type="EMBL" id="CEG45823.1"/>
    </source>
</evidence>
<reference evidence="2" key="1">
    <citation type="submission" date="2014-09" db="EMBL/GenBank/DDBJ databases">
        <authorList>
            <person name="Sharma Rahul"/>
            <person name="Thines Marco"/>
        </authorList>
    </citation>
    <scope>NUCLEOTIDE SEQUENCE [LARGE SCALE GENOMIC DNA]</scope>
</reference>
<protein>
    <submittedName>
        <fullName evidence="1">Uncharacterized protein</fullName>
    </submittedName>
</protein>
<name>A0A0P1AYA5_PLAHL</name>
<dbReference type="GeneID" id="36397150"/>
<keyword evidence="2" id="KW-1185">Reference proteome</keyword>
<sequence length="197" mass="21923">MRKKVIDVRLFAVKTLIDETKAIDSICPEIVSHLCPCCVTPAVAPPIKQIFNSSQVFALQRPVELPQPPHETALFIGQYQLVAILVVVALHLKIYLEFTSQSGFLSQTSMENPLPPSILPKTNGLHEEEQALRRRHSLSKPPRHVSVPIDFFCDLNGTKDQVVQLVGRMQTLGFHITVPQFLAMHRCSINALLAVAS</sequence>
<dbReference type="AlphaFoldDB" id="A0A0P1AYA5"/>
<accession>A0A0P1AYA5</accession>
<dbReference type="EMBL" id="CCYD01001640">
    <property type="protein sequence ID" value="CEG45823.1"/>
    <property type="molecule type" value="Genomic_DNA"/>
</dbReference>